<evidence type="ECO:0000313" key="3">
    <source>
        <dbReference type="Proteomes" id="UP000694866"/>
    </source>
</evidence>
<dbReference type="InterPro" id="IPR046879">
    <property type="entry name" value="KANL3/Tex30_Abhydrolase"/>
</dbReference>
<evidence type="ECO:0000259" key="2">
    <source>
        <dbReference type="Pfam" id="PF20408"/>
    </source>
</evidence>
<gene>
    <name evidence="4" type="primary">Rcd1</name>
</gene>
<feature type="compositionally biased region" description="Pro residues" evidence="1">
    <location>
        <begin position="89"/>
        <end position="99"/>
    </location>
</feature>
<dbReference type="OrthoDB" id="6415022at2759"/>
<dbReference type="RefSeq" id="XP_011301541.1">
    <property type="nucleotide sequence ID" value="XM_011303239.1"/>
</dbReference>
<name>A0A9R1TXJ4_9HYME</name>
<proteinExistence type="predicted"/>
<evidence type="ECO:0000313" key="4">
    <source>
        <dbReference type="RefSeq" id="XP_011301541.1"/>
    </source>
</evidence>
<reference evidence="4" key="1">
    <citation type="submission" date="2025-08" db="UniProtKB">
        <authorList>
            <consortium name="RefSeq"/>
        </authorList>
    </citation>
    <scope>IDENTIFICATION</scope>
    <source>
        <strain evidence="4">USDA-PBARC FA_bdor</strain>
        <tissue evidence="4">Whole organism</tissue>
    </source>
</reference>
<dbReference type="Proteomes" id="UP000694866">
    <property type="component" value="Unplaced"/>
</dbReference>
<dbReference type="GO" id="GO:0044545">
    <property type="term" value="C:NSL complex"/>
    <property type="evidence" value="ECO:0007669"/>
    <property type="project" value="TreeGrafter"/>
</dbReference>
<dbReference type="PANTHER" id="PTHR13136:SF16">
    <property type="entry name" value="KAT8 REGULATORY NSL COMPLEX SUBUNIT 3"/>
    <property type="match status" value="1"/>
</dbReference>
<dbReference type="PANTHER" id="PTHR13136">
    <property type="entry name" value="TESTIS DEVELOPMENT PROTEIN PRTD"/>
    <property type="match status" value="1"/>
</dbReference>
<dbReference type="CTD" id="5953"/>
<organism evidence="3 4">
    <name type="scientific">Fopius arisanus</name>
    <dbReference type="NCBI Taxonomy" id="64838"/>
    <lineage>
        <taxon>Eukaryota</taxon>
        <taxon>Metazoa</taxon>
        <taxon>Ecdysozoa</taxon>
        <taxon>Arthropoda</taxon>
        <taxon>Hexapoda</taxon>
        <taxon>Insecta</taxon>
        <taxon>Pterygota</taxon>
        <taxon>Neoptera</taxon>
        <taxon>Endopterygota</taxon>
        <taxon>Hymenoptera</taxon>
        <taxon>Apocrita</taxon>
        <taxon>Ichneumonoidea</taxon>
        <taxon>Braconidae</taxon>
        <taxon>Opiinae</taxon>
        <taxon>Fopius</taxon>
    </lineage>
</organism>
<dbReference type="AlphaFoldDB" id="A0A9R1TXJ4"/>
<accession>A0A9R1TXJ4</accession>
<dbReference type="GO" id="GO:0045944">
    <property type="term" value="P:positive regulation of transcription by RNA polymerase II"/>
    <property type="evidence" value="ECO:0007669"/>
    <property type="project" value="TreeGrafter"/>
</dbReference>
<keyword evidence="3" id="KW-1185">Reference proteome</keyword>
<evidence type="ECO:0000256" key="1">
    <source>
        <dbReference type="SAM" id="MobiDB-lite"/>
    </source>
</evidence>
<dbReference type="Gene3D" id="3.40.50.1820">
    <property type="entry name" value="alpha/beta hydrolase"/>
    <property type="match status" value="1"/>
</dbReference>
<dbReference type="Pfam" id="PF20408">
    <property type="entry name" value="Abhydrolase_11"/>
    <property type="match status" value="1"/>
</dbReference>
<feature type="region of interest" description="Disordered" evidence="1">
    <location>
        <begin position="80"/>
        <end position="99"/>
    </location>
</feature>
<dbReference type="InterPro" id="IPR026555">
    <property type="entry name" value="NSL3/Tex30"/>
</dbReference>
<dbReference type="SUPFAM" id="SSF53474">
    <property type="entry name" value="alpha/beta-Hydrolases"/>
    <property type="match status" value="1"/>
</dbReference>
<feature type="domain" description="KANL3/Tex30 alpha/beta hydrolase-like" evidence="2">
    <location>
        <begin position="321"/>
        <end position="448"/>
    </location>
</feature>
<dbReference type="InterPro" id="IPR029058">
    <property type="entry name" value="AB_hydrolase_fold"/>
</dbReference>
<dbReference type="GeneID" id="105265651"/>
<sequence>MNPDKVQLLESSGTDSPEGTLKRLTRYLQTLAGCPDNEMSIVLTDHCYARAWNWKPESIYVRPTRRIFFSSTCEIQKNSQKNLDIDVETPPPETPPPPSDLVKPLHQMEECQRLASFARPDSPEDWEEKIDKTFWSGLQSRLWSRVLRILSEEHLSRLVKSNSQVLPITRRLSIDSTSKRFRHVFASTGYDIRVIHWLHGILFDNLPREYLGIYLDALQTLRGKIPQLIDKVVSTQPTITTRSGGSINWETLGSVLKRSWDPVGVGLTSVRPKKLPGNPILIVTPSGISSQLSSRQVKWISQLNSLGTVVSVNPHFGITSGKMTMTSCMDQLVQATRAKIQEIRSDCPGRPLILVGFNAGAAFACQISMIEHVNATVCLGFPFSTAEGKRSTPDDILMDVRCPVMFVIGEKAASVRADDIEEIRERMLVQTSLVVVGTADDRLKISSRKRNEGITQGIVDRCILDEVGNFIGGILLQPHPLPLRHVHINYEGKGVRKESRKRKNSTSSSVDSCDIPGKKSRPATPTGSGYPGGMQNMPQVMLQVPNRSVKSLPGRNGHSARRSVKSRCSINPKLVAIGGQVPGNGNGGITLNIGGLASLSPVGPIKFGAGTEGIVTKAPLGVSLTRMRKSEGMGGRGVVRVGKRDEGISLDVDDDRDPTRRALPRINTRYEPGALTSEGIGPGEPSTSAITAVENSIESSDKGGSANENSMTIIPISTKLTPGEASAHRVLATGPSKNWEKTESKDLADDFGSILDIPIIFAKDDDNLTSLEKIPPPVGLGDSSKEKNPPTKVVLLSNKNTKSDKSQNYNQIVLRPAGPSRSQGPTIKSSETVKYTKIILTKKNTIINSNNSEKIILTRNKRK</sequence>
<dbReference type="KEGG" id="fas:105265651"/>
<feature type="region of interest" description="Disordered" evidence="1">
    <location>
        <begin position="493"/>
        <end position="537"/>
    </location>
</feature>
<protein>
    <submittedName>
        <fullName evidence="4">KAT8 regulatory NSL complex subunit 3</fullName>
    </submittedName>
</protein>